<keyword evidence="3" id="KW-1185">Reference proteome</keyword>
<evidence type="ECO:0000256" key="1">
    <source>
        <dbReference type="SAM" id="MobiDB-lite"/>
    </source>
</evidence>
<dbReference type="EMBL" id="JAANBB010000307">
    <property type="protein sequence ID" value="KAF7544374.1"/>
    <property type="molecule type" value="Genomic_DNA"/>
</dbReference>
<evidence type="ECO:0000313" key="3">
    <source>
        <dbReference type="Proteomes" id="UP000722485"/>
    </source>
</evidence>
<evidence type="ECO:0000313" key="2">
    <source>
        <dbReference type="EMBL" id="KAF7544374.1"/>
    </source>
</evidence>
<organism evidence="2 3">
    <name type="scientific">Cylindrodendrum hubeiense</name>
    <dbReference type="NCBI Taxonomy" id="595255"/>
    <lineage>
        <taxon>Eukaryota</taxon>
        <taxon>Fungi</taxon>
        <taxon>Dikarya</taxon>
        <taxon>Ascomycota</taxon>
        <taxon>Pezizomycotina</taxon>
        <taxon>Sordariomycetes</taxon>
        <taxon>Hypocreomycetidae</taxon>
        <taxon>Hypocreales</taxon>
        <taxon>Nectriaceae</taxon>
        <taxon>Cylindrodendrum</taxon>
    </lineage>
</organism>
<proteinExistence type="predicted"/>
<comment type="caution">
    <text evidence="2">The sequence shown here is derived from an EMBL/GenBank/DDBJ whole genome shotgun (WGS) entry which is preliminary data.</text>
</comment>
<feature type="compositionally biased region" description="Basic and acidic residues" evidence="1">
    <location>
        <begin position="46"/>
        <end position="55"/>
    </location>
</feature>
<accession>A0A9P5H0D2</accession>
<feature type="region of interest" description="Disordered" evidence="1">
    <location>
        <begin position="28"/>
        <end position="83"/>
    </location>
</feature>
<reference evidence="2" key="1">
    <citation type="submission" date="2020-03" db="EMBL/GenBank/DDBJ databases">
        <title>Draft Genome Sequence of Cylindrodendrum hubeiense.</title>
        <authorList>
            <person name="Buettner E."/>
            <person name="Kellner H."/>
        </authorList>
    </citation>
    <scope>NUCLEOTIDE SEQUENCE</scope>
    <source>
        <strain evidence="2">IHI 201604</strain>
    </source>
</reference>
<dbReference type="Proteomes" id="UP000722485">
    <property type="component" value="Unassembled WGS sequence"/>
</dbReference>
<name>A0A9P5H0D2_9HYPO</name>
<gene>
    <name evidence="2" type="ORF">G7Z17_g10002</name>
</gene>
<dbReference type="AlphaFoldDB" id="A0A9P5H0D2"/>
<sequence>MIWDRRYTNRPTTIGFTQIDLDWAMDLPLFPSASGNRDEDDEEDEARGTTPDRTDIQGVEPLEQRLRSQLPAVEAPANGARSA</sequence>
<protein>
    <submittedName>
        <fullName evidence="2">Uncharacterized protein</fullName>
    </submittedName>
</protein>